<dbReference type="Proteomes" id="UP001281410">
    <property type="component" value="Unassembled WGS sequence"/>
</dbReference>
<dbReference type="AlphaFoldDB" id="A0AAD9ZQL7"/>
<keyword evidence="2" id="KW-1185">Reference proteome</keyword>
<proteinExistence type="predicted"/>
<comment type="caution">
    <text evidence="1">The sequence shown here is derived from an EMBL/GenBank/DDBJ whole genome shotgun (WGS) entry which is preliminary data.</text>
</comment>
<evidence type="ECO:0000313" key="2">
    <source>
        <dbReference type="Proteomes" id="UP001281410"/>
    </source>
</evidence>
<name>A0AAD9ZQL7_9ROSI</name>
<reference evidence="1" key="1">
    <citation type="journal article" date="2023" name="Plant J.">
        <title>Genome sequences and population genomics provide insights into the demographic history, inbreeding, and mutation load of two 'living fossil' tree species of Dipteronia.</title>
        <authorList>
            <person name="Feng Y."/>
            <person name="Comes H.P."/>
            <person name="Chen J."/>
            <person name="Zhu S."/>
            <person name="Lu R."/>
            <person name="Zhang X."/>
            <person name="Li P."/>
            <person name="Qiu J."/>
            <person name="Olsen K.M."/>
            <person name="Qiu Y."/>
        </authorList>
    </citation>
    <scope>NUCLEOTIDE SEQUENCE</scope>
    <source>
        <strain evidence="1">NBL</strain>
    </source>
</reference>
<dbReference type="EMBL" id="JANJYJ010000009">
    <property type="protein sequence ID" value="KAK3188747.1"/>
    <property type="molecule type" value="Genomic_DNA"/>
</dbReference>
<accession>A0AAD9ZQL7</accession>
<evidence type="ECO:0000313" key="1">
    <source>
        <dbReference type="EMBL" id="KAK3188747.1"/>
    </source>
</evidence>
<sequence length="99" mass="11805">MHFHQIPHKTNFIFFMDPDPKIHFHQTPLHGSISKHTYSSSIKFHKKEINPKKKRKKSHHQRGKQICICGRKLSKSMEEKTTCSVRELKIRKRKTNTKS</sequence>
<protein>
    <submittedName>
        <fullName evidence="1">Uncharacterized protein</fullName>
    </submittedName>
</protein>
<organism evidence="1 2">
    <name type="scientific">Dipteronia sinensis</name>
    <dbReference type="NCBI Taxonomy" id="43782"/>
    <lineage>
        <taxon>Eukaryota</taxon>
        <taxon>Viridiplantae</taxon>
        <taxon>Streptophyta</taxon>
        <taxon>Embryophyta</taxon>
        <taxon>Tracheophyta</taxon>
        <taxon>Spermatophyta</taxon>
        <taxon>Magnoliopsida</taxon>
        <taxon>eudicotyledons</taxon>
        <taxon>Gunneridae</taxon>
        <taxon>Pentapetalae</taxon>
        <taxon>rosids</taxon>
        <taxon>malvids</taxon>
        <taxon>Sapindales</taxon>
        <taxon>Sapindaceae</taxon>
        <taxon>Hippocastanoideae</taxon>
        <taxon>Acereae</taxon>
        <taxon>Dipteronia</taxon>
    </lineage>
</organism>
<gene>
    <name evidence="1" type="ORF">Dsin_028308</name>
</gene>